<keyword evidence="3" id="KW-1185">Reference proteome</keyword>
<gene>
    <name evidence="2" type="ORF">CVT25_010417</name>
</gene>
<dbReference type="AlphaFoldDB" id="A0A409X2N8"/>
<feature type="region of interest" description="Disordered" evidence="1">
    <location>
        <begin position="93"/>
        <end position="127"/>
    </location>
</feature>
<comment type="caution">
    <text evidence="2">The sequence shown here is derived from an EMBL/GenBank/DDBJ whole genome shotgun (WGS) entry which is preliminary data.</text>
</comment>
<dbReference type="Proteomes" id="UP000283269">
    <property type="component" value="Unassembled WGS sequence"/>
</dbReference>
<evidence type="ECO:0000313" key="2">
    <source>
        <dbReference type="EMBL" id="PPQ85028.1"/>
    </source>
</evidence>
<feature type="compositionally biased region" description="Basic and acidic residues" evidence="1">
    <location>
        <begin position="100"/>
        <end position="110"/>
    </location>
</feature>
<name>A0A409X2N8_PSICY</name>
<protein>
    <submittedName>
        <fullName evidence="2">Uncharacterized protein</fullName>
    </submittedName>
</protein>
<organism evidence="2 3">
    <name type="scientific">Psilocybe cyanescens</name>
    <dbReference type="NCBI Taxonomy" id="93625"/>
    <lineage>
        <taxon>Eukaryota</taxon>
        <taxon>Fungi</taxon>
        <taxon>Dikarya</taxon>
        <taxon>Basidiomycota</taxon>
        <taxon>Agaricomycotina</taxon>
        <taxon>Agaricomycetes</taxon>
        <taxon>Agaricomycetidae</taxon>
        <taxon>Agaricales</taxon>
        <taxon>Agaricineae</taxon>
        <taxon>Strophariaceae</taxon>
        <taxon>Psilocybe</taxon>
    </lineage>
</organism>
<dbReference type="InParanoid" id="A0A409X2N8"/>
<sequence length="127" mass="14121">MELTILEKWPPLLSLALSELIQAISDELNLSNVKKVRLTYTVMVELLRDQVLRTLITLGVSRLNISKGVHKIETHSMATHAVCRAARVLTTGSLSPAYDPTHRPASRYEQESLAIDLPPKNPPGKRS</sequence>
<dbReference type="OrthoDB" id="3541472at2759"/>
<proteinExistence type="predicted"/>
<evidence type="ECO:0000256" key="1">
    <source>
        <dbReference type="SAM" id="MobiDB-lite"/>
    </source>
</evidence>
<evidence type="ECO:0000313" key="3">
    <source>
        <dbReference type="Proteomes" id="UP000283269"/>
    </source>
</evidence>
<reference evidence="2 3" key="1">
    <citation type="journal article" date="2018" name="Evol. Lett.">
        <title>Horizontal gene cluster transfer increased hallucinogenic mushroom diversity.</title>
        <authorList>
            <person name="Reynolds H.T."/>
            <person name="Vijayakumar V."/>
            <person name="Gluck-Thaler E."/>
            <person name="Korotkin H.B."/>
            <person name="Matheny P.B."/>
            <person name="Slot J.C."/>
        </authorList>
    </citation>
    <scope>NUCLEOTIDE SEQUENCE [LARGE SCALE GENOMIC DNA]</scope>
    <source>
        <strain evidence="2 3">2631</strain>
    </source>
</reference>
<dbReference type="EMBL" id="NHYD01002771">
    <property type="protein sequence ID" value="PPQ85028.1"/>
    <property type="molecule type" value="Genomic_DNA"/>
</dbReference>
<accession>A0A409X2N8</accession>